<dbReference type="InterPro" id="IPR013517">
    <property type="entry name" value="FG-GAP"/>
</dbReference>
<dbReference type="PROSITE" id="PS51257">
    <property type="entry name" value="PROKAR_LIPOPROTEIN"/>
    <property type="match status" value="1"/>
</dbReference>
<organism evidence="2 3">
    <name type="scientific">Algoriphagus iocasae</name>
    <dbReference type="NCBI Taxonomy" id="1836499"/>
    <lineage>
        <taxon>Bacteria</taxon>
        <taxon>Pseudomonadati</taxon>
        <taxon>Bacteroidota</taxon>
        <taxon>Cytophagia</taxon>
        <taxon>Cytophagales</taxon>
        <taxon>Cyclobacteriaceae</taxon>
        <taxon>Algoriphagus</taxon>
    </lineage>
</organism>
<dbReference type="PANTHER" id="PTHR44103">
    <property type="entry name" value="PROPROTEIN CONVERTASE P"/>
    <property type="match status" value="1"/>
</dbReference>
<evidence type="ECO:0008006" key="4">
    <source>
        <dbReference type="Google" id="ProtNLM"/>
    </source>
</evidence>
<sequence>MKRFSDYKYWLVVFILIFSCQEKDQGNVISLSEGDLIEKGRVLSESKCGSCHLYPEPEILDKQTWLTSVLPAMKPYIISDEKEDQWKFWLPKNKSKSSEKEYEAIATFYEANAPSSLTVSSLDNPSPGIPGFKVETPILDEKRLNLSTFVLFDSLTNRIWVGDRLKMIYGINPQNFIVEEKIEVGSTPVQLTGIDSTTIEVLTMGEMDPSDYYKGELISYDLSSKRSSILLDSLNRPVYFRLYDQNALENKKWLVSEFGNLEGALSIQSPDSNELLVNLPGCRKSIQIDWDLDGDLDILAGFGQAKESLYWIENKGEGRFENHLLEEFHPAFGLSDLAVKDVNKDGYPDIILVNGDNADLSPIIKPYHGVRIYLGSGNRQLELNWFYPIPGAMSLVAEDFDEDGSLEMAVVSFFPDFRNDERVDWLYFDSLEVENKSVFRLPVPLLGKWLTISSGDIDLDGDLDILTGSFMFQPGVNYAEEQEFWSEDWSPFIVLRNQLK</sequence>
<dbReference type="PANTHER" id="PTHR44103:SF1">
    <property type="entry name" value="PROPROTEIN CONVERTASE P"/>
    <property type="match status" value="1"/>
</dbReference>
<protein>
    <recommendedName>
        <fullName evidence="4">Repeat domain-containing protein</fullName>
    </recommendedName>
</protein>
<comment type="caution">
    <text evidence="2">The sequence shown here is derived from an EMBL/GenBank/DDBJ whole genome shotgun (WGS) entry which is preliminary data.</text>
</comment>
<dbReference type="Pfam" id="PF13517">
    <property type="entry name" value="FG-GAP_3"/>
    <property type="match status" value="1"/>
</dbReference>
<keyword evidence="3" id="KW-1185">Reference proteome</keyword>
<reference evidence="2 3" key="1">
    <citation type="submission" date="2020-08" db="EMBL/GenBank/DDBJ databases">
        <title>Genomic Encyclopedia of Type Strains, Phase IV (KMG-IV): sequencing the most valuable type-strain genomes for metagenomic binning, comparative biology and taxonomic classification.</title>
        <authorList>
            <person name="Goeker M."/>
        </authorList>
    </citation>
    <scope>NUCLEOTIDE SEQUENCE [LARGE SCALE GENOMIC DNA]</scope>
    <source>
        <strain evidence="2 3">DSM 102044</strain>
    </source>
</reference>
<name>A0A841MNK3_9BACT</name>
<proteinExistence type="predicted"/>
<dbReference type="RefSeq" id="WP_184494350.1">
    <property type="nucleotide sequence ID" value="NZ_JACIJO010000001.1"/>
</dbReference>
<evidence type="ECO:0000313" key="2">
    <source>
        <dbReference type="EMBL" id="MBB6325806.1"/>
    </source>
</evidence>
<dbReference type="InterPro" id="IPR028994">
    <property type="entry name" value="Integrin_alpha_N"/>
</dbReference>
<dbReference type="Gene3D" id="2.130.10.130">
    <property type="entry name" value="Integrin alpha, N-terminal"/>
    <property type="match status" value="1"/>
</dbReference>
<evidence type="ECO:0000256" key="1">
    <source>
        <dbReference type="ARBA" id="ARBA00022729"/>
    </source>
</evidence>
<accession>A0A841MNK3</accession>
<evidence type="ECO:0000313" key="3">
    <source>
        <dbReference type="Proteomes" id="UP000588604"/>
    </source>
</evidence>
<dbReference type="EMBL" id="JACIJO010000001">
    <property type="protein sequence ID" value="MBB6325806.1"/>
    <property type="molecule type" value="Genomic_DNA"/>
</dbReference>
<keyword evidence="1" id="KW-0732">Signal</keyword>
<dbReference type="SUPFAM" id="SSF69318">
    <property type="entry name" value="Integrin alpha N-terminal domain"/>
    <property type="match status" value="1"/>
</dbReference>
<gene>
    <name evidence="2" type="ORF">FHS59_001421</name>
</gene>
<dbReference type="Proteomes" id="UP000588604">
    <property type="component" value="Unassembled WGS sequence"/>
</dbReference>
<dbReference type="AlphaFoldDB" id="A0A841MNK3"/>